<evidence type="ECO:0000256" key="9">
    <source>
        <dbReference type="PIRNR" id="PIRNR000804"/>
    </source>
</evidence>
<dbReference type="Pfam" id="PF02768">
    <property type="entry name" value="DNA_pol3_beta_3"/>
    <property type="match status" value="1"/>
</dbReference>
<comment type="function">
    <text evidence="9">Confers DNA tethering and processivity to DNA polymerases and other proteins. Acts as a clamp, forming a ring around DNA (a reaction catalyzed by the clamp-loading complex) which diffuses in an ATP-independent manner freely and bidirectionally along dsDNA. Initially characterized for its ability to contact the catalytic subunit of DNA polymerase III (Pol III), a complex, multichain enzyme responsible for most of the replicative synthesis in bacteria; Pol III exhibits 3'-5' exonuclease proofreading activity. The beta chain is required for initiation of replication as well as for processivity of DNA replication.</text>
</comment>
<name>A0A7V4E289_UNCW3</name>
<keyword evidence="6 9" id="KW-0235">DNA replication</keyword>
<gene>
    <name evidence="13" type="primary">dnaN</name>
    <name evidence="13" type="ORF">ENU74_00600</name>
</gene>
<proteinExistence type="inferred from homology"/>
<comment type="caution">
    <text evidence="13">The sequence shown here is derived from an EMBL/GenBank/DDBJ whole genome shotgun (WGS) entry which is preliminary data.</text>
</comment>
<dbReference type="Pfam" id="PF00712">
    <property type="entry name" value="DNA_pol3_beta"/>
    <property type="match status" value="1"/>
</dbReference>
<evidence type="ECO:0000259" key="11">
    <source>
        <dbReference type="Pfam" id="PF02767"/>
    </source>
</evidence>
<keyword evidence="7 9" id="KW-0239">DNA-directed DNA polymerase</keyword>
<dbReference type="SMART" id="SM00480">
    <property type="entry name" value="POL3Bc"/>
    <property type="match status" value="1"/>
</dbReference>
<evidence type="ECO:0000256" key="7">
    <source>
        <dbReference type="ARBA" id="ARBA00022932"/>
    </source>
</evidence>
<comment type="subcellular location">
    <subcellularLocation>
        <location evidence="1 9">Cytoplasm</location>
    </subcellularLocation>
</comment>
<dbReference type="GO" id="GO:0009360">
    <property type="term" value="C:DNA polymerase III complex"/>
    <property type="evidence" value="ECO:0007669"/>
    <property type="project" value="InterPro"/>
</dbReference>
<dbReference type="InterPro" id="IPR022637">
    <property type="entry name" value="DNA_polIII_beta_cen"/>
</dbReference>
<evidence type="ECO:0000256" key="8">
    <source>
        <dbReference type="ARBA" id="ARBA00023125"/>
    </source>
</evidence>
<comment type="subunit">
    <text evidence="9">Forms a ring-shaped head-to-tail homodimer around DNA.</text>
</comment>
<dbReference type="InterPro" id="IPR001001">
    <property type="entry name" value="DNA_polIII_beta"/>
</dbReference>
<accession>A0A7V4E289</accession>
<keyword evidence="8" id="KW-0238">DNA-binding</keyword>
<feature type="domain" description="DNA polymerase III beta sliding clamp N-terminal" evidence="10">
    <location>
        <begin position="1"/>
        <end position="119"/>
    </location>
</feature>
<dbReference type="AlphaFoldDB" id="A0A7V4E289"/>
<dbReference type="GO" id="GO:0008408">
    <property type="term" value="F:3'-5' exonuclease activity"/>
    <property type="evidence" value="ECO:0007669"/>
    <property type="project" value="InterPro"/>
</dbReference>
<dbReference type="InterPro" id="IPR022634">
    <property type="entry name" value="DNA_polIII_beta_N"/>
</dbReference>
<feature type="domain" description="DNA polymerase III beta sliding clamp central" evidence="11">
    <location>
        <begin position="134"/>
        <end position="245"/>
    </location>
</feature>
<evidence type="ECO:0000256" key="4">
    <source>
        <dbReference type="ARBA" id="ARBA00022679"/>
    </source>
</evidence>
<evidence type="ECO:0000259" key="10">
    <source>
        <dbReference type="Pfam" id="PF00712"/>
    </source>
</evidence>
<dbReference type="SUPFAM" id="SSF55979">
    <property type="entry name" value="DNA clamp"/>
    <property type="match status" value="3"/>
</dbReference>
<evidence type="ECO:0000256" key="3">
    <source>
        <dbReference type="ARBA" id="ARBA00022490"/>
    </source>
</evidence>
<organism evidence="13">
    <name type="scientific">candidate division WOR-3 bacterium</name>
    <dbReference type="NCBI Taxonomy" id="2052148"/>
    <lineage>
        <taxon>Bacteria</taxon>
        <taxon>Bacteria division WOR-3</taxon>
    </lineage>
</organism>
<evidence type="ECO:0000256" key="5">
    <source>
        <dbReference type="ARBA" id="ARBA00022695"/>
    </source>
</evidence>
<comment type="similarity">
    <text evidence="2 9">Belongs to the beta sliding clamp family.</text>
</comment>
<dbReference type="GO" id="GO:0006271">
    <property type="term" value="P:DNA strand elongation involved in DNA replication"/>
    <property type="evidence" value="ECO:0007669"/>
    <property type="project" value="TreeGrafter"/>
</dbReference>
<dbReference type="CDD" id="cd00140">
    <property type="entry name" value="beta_clamp"/>
    <property type="match status" value="1"/>
</dbReference>
<evidence type="ECO:0000256" key="6">
    <source>
        <dbReference type="ARBA" id="ARBA00022705"/>
    </source>
</evidence>
<evidence type="ECO:0000259" key="12">
    <source>
        <dbReference type="Pfam" id="PF02768"/>
    </source>
</evidence>
<dbReference type="NCBIfam" id="TIGR00663">
    <property type="entry name" value="dnan"/>
    <property type="match status" value="1"/>
</dbReference>
<dbReference type="PANTHER" id="PTHR30478:SF0">
    <property type="entry name" value="BETA SLIDING CLAMP"/>
    <property type="match status" value="1"/>
</dbReference>
<dbReference type="InterPro" id="IPR022635">
    <property type="entry name" value="DNA_polIII_beta_C"/>
</dbReference>
<dbReference type="Gene3D" id="3.70.10.10">
    <property type="match status" value="1"/>
</dbReference>
<keyword evidence="4 9" id="KW-0808">Transferase</keyword>
<feature type="domain" description="DNA polymerase III beta sliding clamp C-terminal" evidence="12">
    <location>
        <begin position="248"/>
        <end position="371"/>
    </location>
</feature>
<dbReference type="GO" id="GO:0003887">
    <property type="term" value="F:DNA-directed DNA polymerase activity"/>
    <property type="evidence" value="ECO:0007669"/>
    <property type="project" value="UniProtKB-UniRule"/>
</dbReference>
<evidence type="ECO:0000313" key="13">
    <source>
        <dbReference type="EMBL" id="HGK63091.1"/>
    </source>
</evidence>
<dbReference type="Gene3D" id="3.10.150.10">
    <property type="entry name" value="DNA Polymerase III, subunit A, domain 2"/>
    <property type="match status" value="1"/>
</dbReference>
<evidence type="ECO:0000256" key="1">
    <source>
        <dbReference type="ARBA" id="ARBA00004496"/>
    </source>
</evidence>
<protein>
    <recommendedName>
        <fullName evidence="9">Beta sliding clamp</fullName>
    </recommendedName>
</protein>
<dbReference type="GO" id="GO:0003677">
    <property type="term" value="F:DNA binding"/>
    <property type="evidence" value="ECO:0007669"/>
    <property type="project" value="UniProtKB-UniRule"/>
</dbReference>
<evidence type="ECO:0000256" key="2">
    <source>
        <dbReference type="ARBA" id="ARBA00010752"/>
    </source>
</evidence>
<dbReference type="EMBL" id="DTDR01000020">
    <property type="protein sequence ID" value="HGK63091.1"/>
    <property type="molecule type" value="Genomic_DNA"/>
</dbReference>
<reference evidence="13" key="1">
    <citation type="journal article" date="2020" name="mSystems">
        <title>Genome- and Community-Level Interaction Insights into Carbon Utilization and Element Cycling Functions of Hydrothermarchaeota in Hydrothermal Sediment.</title>
        <authorList>
            <person name="Zhou Z."/>
            <person name="Liu Y."/>
            <person name="Xu W."/>
            <person name="Pan J."/>
            <person name="Luo Z.H."/>
            <person name="Li M."/>
        </authorList>
    </citation>
    <scope>NUCLEOTIDE SEQUENCE [LARGE SCALE GENOMIC DNA]</scope>
    <source>
        <strain evidence="13">SpSt-697</strain>
    </source>
</reference>
<sequence>MKLKISTELFKRLLERVIKIVPARATFPILQNVYVACDDENFSIYATDLDFWCYTEKYLGKDNIKMKGEAVVFGRKLLENLREISEPLLEVSLEENNFSLRTSKGEYQFITVPPEDFPKREDLPTENSFSFDNRLLIEMFEKTGFCVSKEMTRPALTGVLLEVRENELRFVGTDGYRLALYKKKIELGINRNISLIIPPTAFELLLEDIKEVKIYFDDTRIGFEYDLEGEKYFFISRLIEGPFPDYEKAIPTAEDNYYTFEVDDFLKSLKRVSIFSRVEDKTRMVILSLKEEAIKLFSESPEVGKGSEKISGRYVGEEMEVAFNAVYLQEILSKVDSEKATIYFTSPTSAMKIVPSEIKGDEEIFYLLMPMHYER</sequence>
<dbReference type="Pfam" id="PF02767">
    <property type="entry name" value="DNA_pol3_beta_2"/>
    <property type="match status" value="1"/>
</dbReference>
<keyword evidence="5 9" id="KW-0548">Nucleotidyltransferase</keyword>
<keyword evidence="3 9" id="KW-0963">Cytoplasm</keyword>
<dbReference type="PIRSF" id="PIRSF000804">
    <property type="entry name" value="DNA_pol_III_b"/>
    <property type="match status" value="1"/>
</dbReference>
<dbReference type="InterPro" id="IPR046938">
    <property type="entry name" value="DNA_clamp_sf"/>
</dbReference>
<dbReference type="PANTHER" id="PTHR30478">
    <property type="entry name" value="DNA POLYMERASE III SUBUNIT BETA"/>
    <property type="match status" value="1"/>
</dbReference>
<dbReference type="GO" id="GO:0005737">
    <property type="term" value="C:cytoplasm"/>
    <property type="evidence" value="ECO:0007669"/>
    <property type="project" value="UniProtKB-SubCell"/>
</dbReference>